<sequence>MIDIVIASVFIFQIPQERKESSSSSCGISPESLFWETSSDSRAVRFPIDEGMWPVKALLDKLSTWSSFNRPMDLGISPSNLFPEKSSAV</sequence>
<dbReference type="Proteomes" id="UP000264353">
    <property type="component" value="Chromosome A1"/>
</dbReference>
<reference evidence="1 2" key="1">
    <citation type="submission" date="2018-06" db="EMBL/GenBank/DDBJ databases">
        <title>WGS assembly of Brassica rapa FPsc.</title>
        <authorList>
            <person name="Bowman J."/>
            <person name="Kohchi T."/>
            <person name="Yamato K."/>
            <person name="Jenkins J."/>
            <person name="Shu S."/>
            <person name="Ishizaki K."/>
            <person name="Yamaoka S."/>
            <person name="Nishihama R."/>
            <person name="Nakamura Y."/>
            <person name="Berger F."/>
            <person name="Adam C."/>
            <person name="Aki S."/>
            <person name="Althoff F."/>
            <person name="Araki T."/>
            <person name="Arteaga-Vazquez M."/>
            <person name="Balasubrmanian S."/>
            <person name="Bauer D."/>
            <person name="Boehm C."/>
            <person name="Briginshaw L."/>
            <person name="Caballero-Perez J."/>
            <person name="Catarino B."/>
            <person name="Chen F."/>
            <person name="Chiyoda S."/>
            <person name="Chovatia M."/>
            <person name="Davies K."/>
            <person name="Delmans M."/>
            <person name="Demura T."/>
            <person name="Dierschke T."/>
            <person name="Dolan L."/>
            <person name="Dorantes-Acosta A."/>
            <person name="Eklund D."/>
            <person name="Florent S."/>
            <person name="Flores-Sandoval E."/>
            <person name="Fujiyama A."/>
            <person name="Fukuzawa H."/>
            <person name="Galik B."/>
            <person name="Grimanelli D."/>
            <person name="Grimwood J."/>
            <person name="Grossniklaus U."/>
            <person name="Hamada T."/>
            <person name="Haseloff J."/>
            <person name="Hetherington A."/>
            <person name="Higo A."/>
            <person name="Hirakawa Y."/>
            <person name="Hundley H."/>
            <person name="Ikeda Y."/>
            <person name="Inoue K."/>
            <person name="Inoue S."/>
            <person name="Ishida S."/>
            <person name="Jia Q."/>
            <person name="Kakita M."/>
            <person name="Kanazawa T."/>
            <person name="Kawai Y."/>
            <person name="Kawashima T."/>
            <person name="Kennedy M."/>
            <person name="Kinose K."/>
            <person name="Kinoshita T."/>
            <person name="Kohara Y."/>
            <person name="Koide E."/>
            <person name="Komatsu K."/>
            <person name="Kopischke S."/>
            <person name="Kubo M."/>
            <person name="Kyozuka J."/>
            <person name="Lagercrantz U."/>
            <person name="Lin S."/>
            <person name="Lindquist E."/>
            <person name="Lipzen A."/>
            <person name="Lu C."/>
            <person name="Luna E."/>
            <person name="Martienssen R."/>
            <person name="Minamino N."/>
            <person name="Mizutani M."/>
            <person name="Mizutani M."/>
            <person name="Mochizuki N."/>
            <person name="Monte I."/>
            <person name="Mosher R."/>
            <person name="Nagasaki H."/>
            <person name="Nakagami H."/>
            <person name="Naramoto S."/>
            <person name="Nishitani K."/>
            <person name="Ohtani M."/>
            <person name="Okamoto T."/>
            <person name="Okumura M."/>
            <person name="Phillips J."/>
            <person name="Pollak B."/>
            <person name="Reinders A."/>
            <person name="Roevekamp M."/>
            <person name="Sano R."/>
            <person name="Sawa S."/>
            <person name="Schmid M."/>
            <person name="Shirakawa M."/>
            <person name="Solano R."/>
            <person name="Spunde A."/>
            <person name="Suetsugu N."/>
            <person name="Sugano S."/>
            <person name="Sugiyama A."/>
            <person name="Sun R."/>
            <person name="Suzuki Y."/>
            <person name="Takenaka M."/>
            <person name="Takezawa D."/>
            <person name="Tomogane H."/>
            <person name="Tsuzuki M."/>
            <person name="Ueda T."/>
            <person name="Umeda M."/>
            <person name="Ward J."/>
            <person name="Watanabe Y."/>
            <person name="Yazaki K."/>
            <person name="Yokoyama R."/>
            <person name="Yoshitake Y."/>
            <person name="Yotsui I."/>
            <person name="Zachgo S."/>
            <person name="Schmutz J."/>
        </authorList>
    </citation>
    <scope>NUCLEOTIDE SEQUENCE [LARGE SCALE GENOMIC DNA]</scope>
    <source>
        <strain evidence="2">cv. B-3</strain>
    </source>
</reference>
<evidence type="ECO:0000313" key="1">
    <source>
        <dbReference type="EMBL" id="RID80798.1"/>
    </source>
</evidence>
<accession>A0A398AVK0</accession>
<dbReference type="AlphaFoldDB" id="A0A398AVK0"/>
<evidence type="ECO:0000313" key="2">
    <source>
        <dbReference type="Proteomes" id="UP000264353"/>
    </source>
</evidence>
<dbReference type="EMBL" id="CM010628">
    <property type="protein sequence ID" value="RID80798.1"/>
    <property type="molecule type" value="Genomic_DNA"/>
</dbReference>
<protein>
    <submittedName>
        <fullName evidence="1">Uncharacterized protein</fullName>
    </submittedName>
</protein>
<organism evidence="1 2">
    <name type="scientific">Brassica campestris</name>
    <name type="common">Field mustard</name>
    <dbReference type="NCBI Taxonomy" id="3711"/>
    <lineage>
        <taxon>Eukaryota</taxon>
        <taxon>Viridiplantae</taxon>
        <taxon>Streptophyta</taxon>
        <taxon>Embryophyta</taxon>
        <taxon>Tracheophyta</taxon>
        <taxon>Spermatophyta</taxon>
        <taxon>Magnoliopsida</taxon>
        <taxon>eudicotyledons</taxon>
        <taxon>Gunneridae</taxon>
        <taxon>Pentapetalae</taxon>
        <taxon>rosids</taxon>
        <taxon>malvids</taxon>
        <taxon>Brassicales</taxon>
        <taxon>Brassicaceae</taxon>
        <taxon>Brassiceae</taxon>
        <taxon>Brassica</taxon>
    </lineage>
</organism>
<name>A0A398AVK0_BRACM</name>
<proteinExistence type="predicted"/>
<gene>
    <name evidence="1" type="ORF">BRARA_A03434</name>
</gene>